<keyword evidence="2" id="KW-1185">Reference proteome</keyword>
<accession>A0ABX9XDW5</accession>
<comment type="caution">
    <text evidence="1">The sequence shown here is derived from an EMBL/GenBank/DDBJ whole genome shotgun (WGS) entry which is preliminary data.</text>
</comment>
<organism evidence="1 2">
    <name type="scientific">Pseudomonas neustonica</name>
    <dbReference type="NCBI Taxonomy" id="2487346"/>
    <lineage>
        <taxon>Bacteria</taxon>
        <taxon>Pseudomonadati</taxon>
        <taxon>Pseudomonadota</taxon>
        <taxon>Gammaproteobacteria</taxon>
        <taxon>Pseudomonadales</taxon>
        <taxon>Pseudomonadaceae</taxon>
        <taxon>Pseudomonas</taxon>
    </lineage>
</organism>
<dbReference type="RefSeq" id="WP_123891024.1">
    <property type="nucleotide sequence ID" value="NZ_RKKU01000029.1"/>
</dbReference>
<dbReference type="Proteomes" id="UP000275199">
    <property type="component" value="Unassembled WGS sequence"/>
</dbReference>
<sequence>MQTNTCCICDAATLLHRQNLRTLAVMAGVCDALLRQFAAKQQSSKPGAHEPWAQLGELIALASQSNSVLAEGVAQGIELANNVEKHWLGDYDSLCLNCGFLLTGASED</sequence>
<gene>
    <name evidence="1" type="ORF">EF096_17255</name>
</gene>
<evidence type="ECO:0000313" key="1">
    <source>
        <dbReference type="EMBL" id="ROZ81546.1"/>
    </source>
</evidence>
<evidence type="ECO:0000313" key="2">
    <source>
        <dbReference type="Proteomes" id="UP000275199"/>
    </source>
</evidence>
<reference evidence="1 2" key="1">
    <citation type="submission" date="2018-11" db="EMBL/GenBank/DDBJ databases">
        <authorList>
            <person name="Jang G.I."/>
            <person name="Hwang C.Y."/>
        </authorList>
    </citation>
    <scope>NUCLEOTIDE SEQUENCE [LARGE SCALE GENOMIC DNA]</scope>
    <source>
        <strain evidence="1 2">SSM26</strain>
    </source>
</reference>
<name>A0ABX9XDW5_9PSED</name>
<dbReference type="EMBL" id="RKKU01000029">
    <property type="protein sequence ID" value="ROZ81546.1"/>
    <property type="molecule type" value="Genomic_DNA"/>
</dbReference>
<protein>
    <submittedName>
        <fullName evidence="1">Uncharacterized protein</fullName>
    </submittedName>
</protein>
<proteinExistence type="predicted"/>